<name>A0ABX3TUB9_9GAMM</name>
<comment type="caution">
    <text evidence="1">The sequence shown here is derived from an EMBL/GenBank/DDBJ whole genome shotgun (WGS) entry which is preliminary data.</text>
</comment>
<reference evidence="1 2" key="1">
    <citation type="journal article" date="2017" name="Int. J. Syst. Evol. Microbiol.">
        <title>Rouxiella badensis sp. nov. and Rouxiella silvae sp. nov. isolated from peat bog soil in Germany and emendation of the genus description.</title>
        <authorList>
            <person name="Le Fleche-Mateos A."/>
            <person name="Kugler J.H."/>
            <person name="Hansen S.H."/>
            <person name="Syldatk C."/>
            <person name="Hausmann R."/>
            <person name="Lomprez F."/>
            <person name="Vandenbogaert M."/>
            <person name="Manuguerra J.C."/>
            <person name="Grimont P.A."/>
        </authorList>
    </citation>
    <scope>NUCLEOTIDE SEQUENCE [LARGE SCALE GENOMIC DNA]</scope>
    <source>
        <strain evidence="1 2">213</strain>
    </source>
</reference>
<evidence type="ECO:0000313" key="1">
    <source>
        <dbReference type="EMBL" id="ORJ18825.1"/>
    </source>
</evidence>
<organism evidence="1 2">
    <name type="scientific">Rouxiella silvae</name>
    <dbReference type="NCBI Taxonomy" id="1646373"/>
    <lineage>
        <taxon>Bacteria</taxon>
        <taxon>Pseudomonadati</taxon>
        <taxon>Pseudomonadota</taxon>
        <taxon>Gammaproteobacteria</taxon>
        <taxon>Enterobacterales</taxon>
        <taxon>Yersiniaceae</taxon>
        <taxon>Rouxiella</taxon>
    </lineage>
</organism>
<dbReference type="EMBL" id="MRWD01000087">
    <property type="protein sequence ID" value="ORJ18825.1"/>
    <property type="molecule type" value="Genomic_DNA"/>
</dbReference>
<dbReference type="SUPFAM" id="SSF55729">
    <property type="entry name" value="Acyl-CoA N-acyltransferases (Nat)"/>
    <property type="match status" value="1"/>
</dbReference>
<accession>A0ABX3TUB9</accession>
<dbReference type="InterPro" id="IPR016181">
    <property type="entry name" value="Acyl_CoA_acyltransferase"/>
</dbReference>
<dbReference type="RefSeq" id="WP_084984483.1">
    <property type="nucleotide sequence ID" value="NZ_CBCSCF010000008.1"/>
</dbReference>
<evidence type="ECO:0000313" key="2">
    <source>
        <dbReference type="Proteomes" id="UP000192722"/>
    </source>
</evidence>
<keyword evidence="2" id="KW-1185">Reference proteome</keyword>
<dbReference type="Proteomes" id="UP000192722">
    <property type="component" value="Unassembled WGS sequence"/>
</dbReference>
<sequence length="202" mass="22755">MKCRHAKDSELDGVCSLLAEEFYNDAIHKLIFSDHAVRMDGLRNLFRIYVNLATRHGGILLDENGAGALVYFCPEAMKMNDEDIASVDHQLRQVCGSNYPAAAVYTNGLDQHHPRTPPHYYISLLAVQRVHRGGTVVGDLLNALNSMLDKDNLPCYAECTRFSTRTLLRRWGYRDAGSPLHIDGFPKLFPIWREPRGITGVN</sequence>
<evidence type="ECO:0008006" key="3">
    <source>
        <dbReference type="Google" id="ProtNLM"/>
    </source>
</evidence>
<proteinExistence type="predicted"/>
<gene>
    <name evidence="1" type="ORF">BS639_23335</name>
</gene>
<protein>
    <recommendedName>
        <fullName evidence="3">N-acetyltransferase</fullName>
    </recommendedName>
</protein>
<dbReference type="Gene3D" id="3.40.630.30">
    <property type="match status" value="1"/>
</dbReference>